<dbReference type="GO" id="GO:0051879">
    <property type="term" value="F:Hsp90 protein binding"/>
    <property type="evidence" value="ECO:0007669"/>
    <property type="project" value="InterPro"/>
</dbReference>
<dbReference type="SUPFAM" id="SSF48452">
    <property type="entry name" value="TPR-like"/>
    <property type="match status" value="1"/>
</dbReference>
<dbReference type="InterPro" id="IPR019734">
    <property type="entry name" value="TPR_rpt"/>
</dbReference>
<dbReference type="EMBL" id="JANCYU010000076">
    <property type="protein sequence ID" value="KAK4529124.1"/>
    <property type="molecule type" value="Genomic_DNA"/>
</dbReference>
<dbReference type="InterPro" id="IPR011990">
    <property type="entry name" value="TPR-like_helical_dom_sf"/>
</dbReference>
<keyword evidence="6" id="KW-1185">Reference proteome</keyword>
<name>A0AAV9IPG0_9RHOD</name>
<dbReference type="InterPro" id="IPR044059">
    <property type="entry name" value="Csn1/TTC4_wheel"/>
</dbReference>
<evidence type="ECO:0000256" key="3">
    <source>
        <dbReference type="ARBA" id="ARBA00023602"/>
    </source>
</evidence>
<organism evidence="5 6">
    <name type="scientific">Galdieria yellowstonensis</name>
    <dbReference type="NCBI Taxonomy" id="3028027"/>
    <lineage>
        <taxon>Eukaryota</taxon>
        <taxon>Rhodophyta</taxon>
        <taxon>Bangiophyceae</taxon>
        <taxon>Galdieriales</taxon>
        <taxon>Galdieriaceae</taxon>
        <taxon>Galdieria</taxon>
    </lineage>
</organism>
<comment type="caution">
    <text evidence="5">The sequence shown here is derived from an EMBL/GenBank/DDBJ whole genome shotgun (WGS) entry which is preliminary data.</text>
</comment>
<dbReference type="Pfam" id="PF18972">
    <property type="entry name" value="Wheel"/>
    <property type="match status" value="1"/>
</dbReference>
<dbReference type="SMART" id="SM00028">
    <property type="entry name" value="TPR"/>
    <property type="match status" value="2"/>
</dbReference>
<proteinExistence type="inferred from homology"/>
<dbReference type="AlphaFoldDB" id="A0AAV9IPG0"/>
<keyword evidence="1" id="KW-0677">Repeat</keyword>
<comment type="similarity">
    <text evidence="3">Belongs to the TTC4 family.</text>
</comment>
<reference evidence="5 6" key="1">
    <citation type="submission" date="2022-07" db="EMBL/GenBank/DDBJ databases">
        <title>Genome-wide signatures of adaptation to extreme environments.</title>
        <authorList>
            <person name="Cho C.H."/>
            <person name="Yoon H.S."/>
        </authorList>
    </citation>
    <scope>NUCLEOTIDE SEQUENCE [LARGE SCALE GENOMIC DNA]</scope>
    <source>
        <strain evidence="5 6">108.79 E11</strain>
    </source>
</reference>
<sequence>MTSHNKEREQEWKDIPLLFMDTYQSAQRLLPKPEELDEETEKSCLGALSHLQYDEPSTIEKIENWKEKGNGLFQKRKYIQAIQCYTEALKEWDKTNRNDVDGGCESWIACVLYSNRAAAQLALKNYGKALEDCKQSLQLGCFEKSYYRGCIAALAMDKWKEAETLLRQAKEKHALDHKTIALLEEKAKAQRTREERKWQVMQQKQQQLRLQIKVVVDALEQRKIRLGLPLYVSQKYKPKDFIPQVCSSSSSFAAEEEEQPRQQGMSWPVLFVYPLHEQSDLVENCHEDVSLDQLLSMLLEKQPPWDDHGVYKKEQVEVFYYTQWTRCLEDVKFAVEYLYFHCHGDVDTCQHVDMGEKIVLSSSCSQQTLLEIISRKDYVVPLYPVLMIVPRKGTRGGMDGPMGE</sequence>
<dbReference type="Gene3D" id="1.25.40.10">
    <property type="entry name" value="Tetratricopeptide repeat domain"/>
    <property type="match status" value="1"/>
</dbReference>
<protein>
    <recommendedName>
        <fullName evidence="4">Cns1/TTC4 wheel domain-containing protein</fullName>
    </recommendedName>
</protein>
<dbReference type="GO" id="GO:0005634">
    <property type="term" value="C:nucleus"/>
    <property type="evidence" value="ECO:0007669"/>
    <property type="project" value="TreeGrafter"/>
</dbReference>
<dbReference type="GO" id="GO:0006457">
    <property type="term" value="P:protein folding"/>
    <property type="evidence" value="ECO:0007669"/>
    <property type="project" value="TreeGrafter"/>
</dbReference>
<dbReference type="Proteomes" id="UP001300502">
    <property type="component" value="Unassembled WGS sequence"/>
</dbReference>
<feature type="domain" description="Cns1/TTC4 wheel" evidence="4">
    <location>
        <begin position="262"/>
        <end position="325"/>
    </location>
</feature>
<dbReference type="GO" id="GO:0005829">
    <property type="term" value="C:cytosol"/>
    <property type="evidence" value="ECO:0007669"/>
    <property type="project" value="TreeGrafter"/>
</dbReference>
<dbReference type="CDD" id="cd21377">
    <property type="entry name" value="CTWD_Cns1-like"/>
    <property type="match status" value="1"/>
</dbReference>
<accession>A0AAV9IPG0</accession>
<evidence type="ECO:0000313" key="6">
    <source>
        <dbReference type="Proteomes" id="UP001300502"/>
    </source>
</evidence>
<evidence type="ECO:0000256" key="2">
    <source>
        <dbReference type="ARBA" id="ARBA00022803"/>
    </source>
</evidence>
<dbReference type="PANTHER" id="PTHR46035:SF1">
    <property type="entry name" value="TETRATRICOPEPTIDE REPEAT PROTEIN 4"/>
    <property type="match status" value="1"/>
</dbReference>
<dbReference type="GO" id="GO:0030544">
    <property type="term" value="F:Hsp70 protein binding"/>
    <property type="evidence" value="ECO:0007669"/>
    <property type="project" value="TreeGrafter"/>
</dbReference>
<evidence type="ECO:0000259" key="4">
    <source>
        <dbReference type="Pfam" id="PF18972"/>
    </source>
</evidence>
<evidence type="ECO:0000256" key="1">
    <source>
        <dbReference type="ARBA" id="ARBA00022737"/>
    </source>
</evidence>
<keyword evidence="2" id="KW-0802">TPR repeat</keyword>
<dbReference type="PANTHER" id="PTHR46035">
    <property type="entry name" value="TETRATRICOPEPTIDE REPEAT PROTEIN 4"/>
    <property type="match status" value="1"/>
</dbReference>
<gene>
    <name evidence="5" type="ORF">GAYE_SCF78G7076</name>
</gene>
<evidence type="ECO:0000313" key="5">
    <source>
        <dbReference type="EMBL" id="KAK4529124.1"/>
    </source>
</evidence>